<evidence type="ECO:0000259" key="8">
    <source>
        <dbReference type="PROSITE" id="PS51296"/>
    </source>
</evidence>
<keyword evidence="1" id="KW-0001">2Fe-2S</keyword>
<evidence type="ECO:0000256" key="6">
    <source>
        <dbReference type="ARBA" id="ARBA00038001"/>
    </source>
</evidence>
<organism evidence="9 10">
    <name type="scientific">Haloferula luteola</name>
    <dbReference type="NCBI Taxonomy" id="595692"/>
    <lineage>
        <taxon>Bacteria</taxon>
        <taxon>Pseudomonadati</taxon>
        <taxon>Verrucomicrobiota</taxon>
        <taxon>Verrucomicrobiia</taxon>
        <taxon>Verrucomicrobiales</taxon>
        <taxon>Verrucomicrobiaceae</taxon>
        <taxon>Haloferula</taxon>
    </lineage>
</organism>
<evidence type="ECO:0000256" key="5">
    <source>
        <dbReference type="ARBA" id="ARBA00034078"/>
    </source>
</evidence>
<dbReference type="Pfam" id="PF00355">
    <property type="entry name" value="Rieske"/>
    <property type="match status" value="1"/>
</dbReference>
<keyword evidence="2" id="KW-0479">Metal-binding</keyword>
<comment type="cofactor">
    <cofactor evidence="5">
        <name>[2Fe-2S] cluster</name>
        <dbReference type="ChEBI" id="CHEBI:190135"/>
    </cofactor>
</comment>
<dbReference type="EMBL" id="JACHFD010000004">
    <property type="protein sequence ID" value="MBB5350936.1"/>
    <property type="molecule type" value="Genomic_DNA"/>
</dbReference>
<dbReference type="Gene3D" id="2.102.10.10">
    <property type="entry name" value="Rieske [2Fe-2S] iron-sulphur domain"/>
    <property type="match status" value="1"/>
</dbReference>
<feature type="region of interest" description="Disordered" evidence="7">
    <location>
        <begin position="535"/>
        <end position="558"/>
    </location>
</feature>
<keyword evidence="3" id="KW-0408">Iron</keyword>
<gene>
    <name evidence="9" type="ORF">HNR46_001170</name>
</gene>
<keyword evidence="10" id="KW-1185">Reference proteome</keyword>
<protein>
    <submittedName>
        <fullName evidence="9">Nitrite reductase/ring-hydroxylating ferredoxin subunit</fullName>
    </submittedName>
</protein>
<comment type="similarity">
    <text evidence="6">Belongs to the bacterial ring-hydroxylating dioxygenase ferredoxin component family.</text>
</comment>
<comment type="caution">
    <text evidence="9">The sequence shown here is derived from an EMBL/GenBank/DDBJ whole genome shotgun (WGS) entry which is preliminary data.</text>
</comment>
<keyword evidence="4" id="KW-0411">Iron-sulfur</keyword>
<dbReference type="PROSITE" id="PS51296">
    <property type="entry name" value="RIESKE"/>
    <property type="match status" value="1"/>
</dbReference>
<dbReference type="PANTHER" id="PTHR21496:SF0">
    <property type="entry name" value="RIESKE DOMAIN-CONTAINING PROTEIN"/>
    <property type="match status" value="1"/>
</dbReference>
<accession>A0A840V1K2</accession>
<name>A0A840V1K2_9BACT</name>
<evidence type="ECO:0000313" key="9">
    <source>
        <dbReference type="EMBL" id="MBB5350936.1"/>
    </source>
</evidence>
<evidence type="ECO:0000313" key="10">
    <source>
        <dbReference type="Proteomes" id="UP000557717"/>
    </source>
</evidence>
<dbReference type="InterPro" id="IPR017941">
    <property type="entry name" value="Rieske_2Fe-2S"/>
</dbReference>
<dbReference type="SUPFAM" id="SSF50022">
    <property type="entry name" value="ISP domain"/>
    <property type="match status" value="1"/>
</dbReference>
<proteinExistence type="inferred from homology"/>
<reference evidence="9 10" key="1">
    <citation type="submission" date="2020-08" db="EMBL/GenBank/DDBJ databases">
        <title>Genomic Encyclopedia of Type Strains, Phase IV (KMG-IV): sequencing the most valuable type-strain genomes for metagenomic binning, comparative biology and taxonomic classification.</title>
        <authorList>
            <person name="Goeker M."/>
        </authorList>
    </citation>
    <scope>NUCLEOTIDE SEQUENCE [LARGE SCALE GENOMIC DNA]</scope>
    <source>
        <strain evidence="9 10">YC6886</strain>
    </source>
</reference>
<evidence type="ECO:0000256" key="1">
    <source>
        <dbReference type="ARBA" id="ARBA00022714"/>
    </source>
</evidence>
<dbReference type="PANTHER" id="PTHR21496">
    <property type="entry name" value="FERREDOXIN-RELATED"/>
    <property type="match status" value="1"/>
</dbReference>
<dbReference type="Proteomes" id="UP000557717">
    <property type="component" value="Unassembled WGS sequence"/>
</dbReference>
<feature type="compositionally biased region" description="Basic and acidic residues" evidence="7">
    <location>
        <begin position="549"/>
        <end position="558"/>
    </location>
</feature>
<dbReference type="AlphaFoldDB" id="A0A840V1K2"/>
<dbReference type="GO" id="GO:0051537">
    <property type="term" value="F:2 iron, 2 sulfur cluster binding"/>
    <property type="evidence" value="ECO:0007669"/>
    <property type="project" value="UniProtKB-KW"/>
</dbReference>
<sequence length="558" mass="61547">MTVQGRDRRIAVFWNHGDPQAVDNRCPHMGFPLDQGSVHEGILTCHWHHARFALKGGCAFDLYADDIPTFAVREENGVIEVSDEPDAMPTEAYYRARLRRGLEQNLSLLQAKGIVGLLKLGVPVVEILRELVNFGCENHEAWADGMTLIALMGRLDPILSERTRIYGLCWASRQLAANCAGRPHRRERGALTGADESLGRLQDWFREFVLMRHLDGAERALLTANRLCRDQSDRQRTLSSAILQRVYLDTGHLYDFANKALELGEILTTEGAPDVWPQLLPLLVPEAVAGRGEEDSGSWRNPFDLISAIRAAESSVKKVEPGRGAVPDGLRDVLLGGDYQAILDAIVSALQAQADPESLAREVALAAAWRLAHFSPSNELGDWFGPVHTFTYANAVVQSLKRAPTAELLPAILHGAMAVFQDRFLNVPPGVYPKTDADPHAAAPDILDHILEMMDRAPHPRKVVASVVAWVRGGGSIEKLTDCLAWATIREDLDFHKLQAIEAAYQLSRDVADVKDRALLLAGAARHLAAHCPTARTRQQSPRSALALHRGEMARDEE</sequence>
<evidence type="ECO:0000256" key="7">
    <source>
        <dbReference type="SAM" id="MobiDB-lite"/>
    </source>
</evidence>
<evidence type="ECO:0000256" key="3">
    <source>
        <dbReference type="ARBA" id="ARBA00023004"/>
    </source>
</evidence>
<evidence type="ECO:0000256" key="2">
    <source>
        <dbReference type="ARBA" id="ARBA00022723"/>
    </source>
</evidence>
<dbReference type="GO" id="GO:0046872">
    <property type="term" value="F:metal ion binding"/>
    <property type="evidence" value="ECO:0007669"/>
    <property type="project" value="UniProtKB-KW"/>
</dbReference>
<dbReference type="InterPro" id="IPR036922">
    <property type="entry name" value="Rieske_2Fe-2S_sf"/>
</dbReference>
<dbReference type="CDD" id="cd03467">
    <property type="entry name" value="Rieske"/>
    <property type="match status" value="1"/>
</dbReference>
<feature type="domain" description="Rieske" evidence="8">
    <location>
        <begin position="1"/>
        <end position="81"/>
    </location>
</feature>
<evidence type="ECO:0000256" key="4">
    <source>
        <dbReference type="ARBA" id="ARBA00023014"/>
    </source>
</evidence>